<organism evidence="2 3">
    <name type="scientific">Mycena pura</name>
    <dbReference type="NCBI Taxonomy" id="153505"/>
    <lineage>
        <taxon>Eukaryota</taxon>
        <taxon>Fungi</taxon>
        <taxon>Dikarya</taxon>
        <taxon>Basidiomycota</taxon>
        <taxon>Agaricomycotina</taxon>
        <taxon>Agaricomycetes</taxon>
        <taxon>Agaricomycetidae</taxon>
        <taxon>Agaricales</taxon>
        <taxon>Marasmiineae</taxon>
        <taxon>Mycenaceae</taxon>
        <taxon>Mycena</taxon>
    </lineage>
</organism>
<dbReference type="GO" id="GO:0016301">
    <property type="term" value="F:kinase activity"/>
    <property type="evidence" value="ECO:0007669"/>
    <property type="project" value="InterPro"/>
</dbReference>
<name>A0AAD6YW91_9AGAR</name>
<dbReference type="PROSITE" id="PS51459">
    <property type="entry name" value="FIDO"/>
    <property type="match status" value="1"/>
</dbReference>
<reference evidence="2" key="1">
    <citation type="submission" date="2023-03" db="EMBL/GenBank/DDBJ databases">
        <title>Massive genome expansion in bonnet fungi (Mycena s.s.) driven by repeated elements and novel gene families across ecological guilds.</title>
        <authorList>
            <consortium name="Lawrence Berkeley National Laboratory"/>
            <person name="Harder C.B."/>
            <person name="Miyauchi S."/>
            <person name="Viragh M."/>
            <person name="Kuo A."/>
            <person name="Thoen E."/>
            <person name="Andreopoulos B."/>
            <person name="Lu D."/>
            <person name="Skrede I."/>
            <person name="Drula E."/>
            <person name="Henrissat B."/>
            <person name="Morin E."/>
            <person name="Kohler A."/>
            <person name="Barry K."/>
            <person name="LaButti K."/>
            <person name="Morin E."/>
            <person name="Salamov A."/>
            <person name="Lipzen A."/>
            <person name="Mereny Z."/>
            <person name="Hegedus B."/>
            <person name="Baldrian P."/>
            <person name="Stursova M."/>
            <person name="Weitz H."/>
            <person name="Taylor A."/>
            <person name="Grigoriev I.V."/>
            <person name="Nagy L.G."/>
            <person name="Martin F."/>
            <person name="Kauserud H."/>
        </authorList>
    </citation>
    <scope>NUCLEOTIDE SEQUENCE</scope>
    <source>
        <strain evidence="2">9144</strain>
    </source>
</reference>
<dbReference type="SUPFAM" id="SSF140931">
    <property type="entry name" value="Fic-like"/>
    <property type="match status" value="1"/>
</dbReference>
<dbReference type="PANTHER" id="PTHR39426:SF1">
    <property type="entry name" value="HOMOLOGY TO DEATH-ON-CURING PROTEIN OF PHAGE P1"/>
    <property type="match status" value="1"/>
</dbReference>
<dbReference type="PANTHER" id="PTHR39426">
    <property type="entry name" value="HOMOLOGY TO DEATH-ON-CURING PROTEIN OF PHAGE P1"/>
    <property type="match status" value="1"/>
</dbReference>
<dbReference type="InterPro" id="IPR036597">
    <property type="entry name" value="Fido-like_dom_sf"/>
</dbReference>
<evidence type="ECO:0000259" key="1">
    <source>
        <dbReference type="PROSITE" id="PS51459"/>
    </source>
</evidence>
<keyword evidence="3" id="KW-1185">Reference proteome</keyword>
<dbReference type="InterPro" id="IPR003812">
    <property type="entry name" value="Fido"/>
</dbReference>
<dbReference type="AlphaFoldDB" id="A0AAD6YW91"/>
<dbReference type="Pfam" id="PF02661">
    <property type="entry name" value="Fic"/>
    <property type="match status" value="1"/>
</dbReference>
<dbReference type="InterPro" id="IPR053737">
    <property type="entry name" value="Type_II_TA_Toxin"/>
</dbReference>
<dbReference type="Proteomes" id="UP001219525">
    <property type="component" value="Unassembled WGS sequence"/>
</dbReference>
<proteinExistence type="predicted"/>
<evidence type="ECO:0000313" key="2">
    <source>
        <dbReference type="EMBL" id="KAJ7230671.1"/>
    </source>
</evidence>
<sequence>MSTSRITKEFVRGLNAIAVRGIRNVVVVKPNELQSALSRPSMTQYYAPHLSTAPRLAAELAWGIILNHPFMDGNKRTAFLVANEYLREAGTPLVNVEPTQALSHIELIGQAHNDVAMGQMTVEQLAAVYQHILASGTGGAELGESTQQF</sequence>
<comment type="caution">
    <text evidence="2">The sequence shown here is derived from an EMBL/GenBank/DDBJ whole genome shotgun (WGS) entry which is preliminary data.</text>
</comment>
<dbReference type="EMBL" id="JARJCW010000001">
    <property type="protein sequence ID" value="KAJ7230671.1"/>
    <property type="molecule type" value="Genomic_DNA"/>
</dbReference>
<dbReference type="Gene3D" id="1.20.120.1870">
    <property type="entry name" value="Fic/DOC protein, Fido domain"/>
    <property type="match status" value="1"/>
</dbReference>
<feature type="domain" description="Fido" evidence="1">
    <location>
        <begin position="6"/>
        <end position="131"/>
    </location>
</feature>
<protein>
    <recommendedName>
        <fullName evidence="1">Fido domain-containing protein</fullName>
    </recommendedName>
</protein>
<accession>A0AAD6YW91</accession>
<evidence type="ECO:0000313" key="3">
    <source>
        <dbReference type="Proteomes" id="UP001219525"/>
    </source>
</evidence>
<dbReference type="InterPro" id="IPR006440">
    <property type="entry name" value="Doc"/>
</dbReference>
<gene>
    <name evidence="2" type="ORF">GGX14DRAFT_554150</name>
</gene>